<dbReference type="PANTHER" id="PTHR43798">
    <property type="entry name" value="MONOACYLGLYCEROL LIPASE"/>
    <property type="match status" value="1"/>
</dbReference>
<organism evidence="2 3">
    <name type="scientific">Nocardioides terrae</name>
    <dbReference type="NCBI Taxonomy" id="574651"/>
    <lineage>
        <taxon>Bacteria</taxon>
        <taxon>Bacillati</taxon>
        <taxon>Actinomycetota</taxon>
        <taxon>Actinomycetes</taxon>
        <taxon>Propionibacteriales</taxon>
        <taxon>Nocardioidaceae</taxon>
        <taxon>Nocardioides</taxon>
    </lineage>
</organism>
<dbReference type="AlphaFoldDB" id="A0A1I1GAY6"/>
<proteinExistence type="predicted"/>
<dbReference type="InterPro" id="IPR029058">
    <property type="entry name" value="AB_hydrolase_fold"/>
</dbReference>
<dbReference type="InterPro" id="IPR000073">
    <property type="entry name" value="AB_hydrolase_1"/>
</dbReference>
<dbReference type="GO" id="GO:0003824">
    <property type="term" value="F:catalytic activity"/>
    <property type="evidence" value="ECO:0007669"/>
    <property type="project" value="UniProtKB-ARBA"/>
</dbReference>
<name>A0A1I1GAY6_9ACTN</name>
<dbReference type="SUPFAM" id="SSF53474">
    <property type="entry name" value="alpha/beta-Hydrolases"/>
    <property type="match status" value="1"/>
</dbReference>
<dbReference type="OrthoDB" id="495620at2"/>
<feature type="domain" description="AB hydrolase-1" evidence="1">
    <location>
        <begin position="24"/>
        <end position="233"/>
    </location>
</feature>
<dbReference type="STRING" id="574651.SAMN04487968_103324"/>
<dbReference type="RefSeq" id="WP_091121471.1">
    <property type="nucleotide sequence ID" value="NZ_FOLB01000003.1"/>
</dbReference>
<reference evidence="2 3" key="1">
    <citation type="submission" date="2016-10" db="EMBL/GenBank/DDBJ databases">
        <authorList>
            <person name="de Groot N.N."/>
        </authorList>
    </citation>
    <scope>NUCLEOTIDE SEQUENCE [LARGE SCALE GENOMIC DNA]</scope>
    <source>
        <strain evidence="2 3">CGMCC 1.7056</strain>
    </source>
</reference>
<dbReference type="PANTHER" id="PTHR43798:SF33">
    <property type="entry name" value="HYDROLASE, PUTATIVE (AFU_ORTHOLOGUE AFUA_2G14860)-RELATED"/>
    <property type="match status" value="1"/>
</dbReference>
<protein>
    <submittedName>
        <fullName evidence="2">Pimeloyl-ACP methyl ester carboxylesterase</fullName>
    </submittedName>
</protein>
<dbReference type="EMBL" id="FOLB01000003">
    <property type="protein sequence ID" value="SFC08731.1"/>
    <property type="molecule type" value="Genomic_DNA"/>
</dbReference>
<dbReference type="InterPro" id="IPR050266">
    <property type="entry name" value="AB_hydrolase_sf"/>
</dbReference>
<accession>A0A1I1GAY6</accession>
<evidence type="ECO:0000313" key="3">
    <source>
        <dbReference type="Proteomes" id="UP000198832"/>
    </source>
</evidence>
<evidence type="ECO:0000313" key="2">
    <source>
        <dbReference type="EMBL" id="SFC08731.1"/>
    </source>
</evidence>
<dbReference type="Gene3D" id="3.40.50.1820">
    <property type="entry name" value="alpha/beta hydrolase"/>
    <property type="match status" value="1"/>
</dbReference>
<gene>
    <name evidence="2" type="ORF">SAMN04487968_103324</name>
</gene>
<dbReference type="Proteomes" id="UP000198832">
    <property type="component" value="Unassembled WGS sequence"/>
</dbReference>
<dbReference type="Pfam" id="PF12697">
    <property type="entry name" value="Abhydrolase_6"/>
    <property type="match status" value="1"/>
</dbReference>
<evidence type="ECO:0000259" key="1">
    <source>
        <dbReference type="Pfam" id="PF12697"/>
    </source>
</evidence>
<keyword evidence="3" id="KW-1185">Reference proteome</keyword>
<dbReference type="GO" id="GO:0016020">
    <property type="term" value="C:membrane"/>
    <property type="evidence" value="ECO:0007669"/>
    <property type="project" value="TreeGrafter"/>
</dbReference>
<sequence length="259" mass="27203">MGEYVDVAGHPTWLHRCGSGSETILLLHGGLSCSEELLTALEEPLGSSYELVAFDRKGHGWTADTDEPFHYESMADEVIAVVELLGGGPVHVVGWSDGGIAALLASRRRPDLIARQVLIGTNFHHDGIVLDGLAEDPGVSAGMAESYGRRSPDGRDHFPVVLEKFNTLARTEPTLAPGDLAAVATPTLVLVGDDDMVALAHTVALFEGLRAGQLAVVPGASHAVPVEKPALVAGLITEFLQGPVPPPTALPVRRAPARS</sequence>